<feature type="compositionally biased region" description="Polar residues" evidence="3">
    <location>
        <begin position="416"/>
        <end position="436"/>
    </location>
</feature>
<feature type="region of interest" description="Disordered" evidence="3">
    <location>
        <begin position="493"/>
        <end position="524"/>
    </location>
</feature>
<gene>
    <name evidence="4" type="ORF">HETSPECPRED_009083</name>
</gene>
<accession>A0A8H3G3Q1</accession>
<feature type="compositionally biased region" description="Polar residues" evidence="3">
    <location>
        <begin position="1114"/>
        <end position="1144"/>
    </location>
</feature>
<feature type="region of interest" description="Disordered" evidence="3">
    <location>
        <begin position="558"/>
        <end position="735"/>
    </location>
</feature>
<feature type="compositionally biased region" description="Polar residues" evidence="3">
    <location>
        <begin position="81"/>
        <end position="111"/>
    </location>
</feature>
<evidence type="ECO:0000256" key="1">
    <source>
        <dbReference type="ARBA" id="ARBA00022614"/>
    </source>
</evidence>
<evidence type="ECO:0000313" key="5">
    <source>
        <dbReference type="Proteomes" id="UP000664521"/>
    </source>
</evidence>
<dbReference type="InterPro" id="IPR001611">
    <property type="entry name" value="Leu-rich_rpt"/>
</dbReference>
<dbReference type="PANTHER" id="PTHR47566:SF1">
    <property type="entry name" value="PROTEIN NUD1"/>
    <property type="match status" value="1"/>
</dbReference>
<dbReference type="SMART" id="SM00364">
    <property type="entry name" value="LRR_BAC"/>
    <property type="match status" value="8"/>
</dbReference>
<feature type="compositionally biased region" description="Polar residues" evidence="3">
    <location>
        <begin position="157"/>
        <end position="167"/>
    </location>
</feature>
<feature type="compositionally biased region" description="Basic and acidic residues" evidence="3">
    <location>
        <begin position="623"/>
        <end position="647"/>
    </location>
</feature>
<feature type="compositionally biased region" description="Polar residues" evidence="3">
    <location>
        <begin position="382"/>
        <end position="406"/>
    </location>
</feature>
<keyword evidence="1" id="KW-0433">Leucine-rich repeat</keyword>
<feature type="compositionally biased region" description="Low complexity" evidence="3">
    <location>
        <begin position="989"/>
        <end position="1004"/>
    </location>
</feature>
<comment type="caution">
    <text evidence="4">The sequence shown here is derived from an EMBL/GenBank/DDBJ whole genome shotgun (WGS) entry which is preliminary data.</text>
</comment>
<feature type="region of interest" description="Disordered" evidence="3">
    <location>
        <begin position="1"/>
        <end position="349"/>
    </location>
</feature>
<feature type="compositionally biased region" description="Polar residues" evidence="3">
    <location>
        <begin position="123"/>
        <end position="148"/>
    </location>
</feature>
<feature type="region of interest" description="Disordered" evidence="3">
    <location>
        <begin position="1249"/>
        <end position="1299"/>
    </location>
</feature>
<feature type="compositionally biased region" description="Polar residues" evidence="3">
    <location>
        <begin position="496"/>
        <end position="510"/>
    </location>
</feature>
<feature type="compositionally biased region" description="Low complexity" evidence="3">
    <location>
        <begin position="454"/>
        <end position="467"/>
    </location>
</feature>
<dbReference type="EMBL" id="CAJPDS010000072">
    <property type="protein sequence ID" value="CAF9934037.1"/>
    <property type="molecule type" value="Genomic_DNA"/>
</dbReference>
<feature type="region of interest" description="Disordered" evidence="3">
    <location>
        <begin position="379"/>
        <end position="477"/>
    </location>
</feature>
<feature type="compositionally biased region" description="Basic and acidic residues" evidence="3">
    <location>
        <begin position="879"/>
        <end position="889"/>
    </location>
</feature>
<evidence type="ECO:0000256" key="3">
    <source>
        <dbReference type="SAM" id="MobiDB-lite"/>
    </source>
</evidence>
<dbReference type="GO" id="GO:1902412">
    <property type="term" value="P:regulation of mitotic cytokinesis"/>
    <property type="evidence" value="ECO:0007669"/>
    <property type="project" value="TreeGrafter"/>
</dbReference>
<feature type="region of interest" description="Disordered" evidence="3">
    <location>
        <begin position="1767"/>
        <end position="1812"/>
    </location>
</feature>
<sequence>MDQLFDSLSEDWISQPRSPHSSQAQLSPAINSPSQISNASQSRIPRYQPRASSRLSSERPDIPPRRSSAPANEIKKLPLSEKTSSTLNTFNSRSRPTNSLKTNGSSPGSTKTPKHRGGKESTRSLLQDTVQHKPSQASPLKGQANNGTPDWKRRLKSNTGSGDQQDLFSPIGLESVFRPPTVKNKGDKKNAPRYQPVVTDDIPSSPPPVASIPRKVSDQARREEAKGTERQAKRLESFDEVLDNSRKETEEVDQLQPEPEMDNKRREQSSPQTTDRQLPEQIRAHAGETKSPRSTPRLPSYQQRSGPVPRISQWSQNPKESQLGSECYAPSERSRVTSGQTEDLNEDLSPFFVSRQHTVDGRVDYTPVVDMNQFRRKMSDLRLQQQHQPSSPTSDHGINYSQTRSPPVSPDARIPNSDSTSHSLPEDLSTGTQSFVANGGFINPRRGGRSQEGSFLRRPLSPTSPSSAQLADSEAPVPLEQNMIEAIDEKTMAFQEPTTPKRQQKDNANSFERPRSSGSPLKLFDKYDTYTNDRLQRRMSKFEETMPDSSEGVDAFEQPLAEEGQMGEKKADSLPHRSTRSPASHFSSFGDGELDDHGFESFPSPPVDVYGNQDLEDQQVLEKPMEKPGDFRFVRPSQEESRADIIHRPLRRNPSSTVNKSEIVQAPTLEENLGEDVTRTVNGKRLPYSPAKDPKPKRRRTLRTPEETKLESFRIRQDSTSTGPPTSSVLGRKRKDALYDSSVQIADPQVLAMRQMLRPRNPTPGQSRAYGKHRKGSTVVTGQRPKQLLDIQNDNSENPPKPPTQKLAGELANLALDMAQEISESARKPSVNTADFFNEAQQIMQLIRSRGRPVSKDITEEEPSSGLEDNYDDSAYPESTKEELSRPPSREGGSLRRLRQPAKLDARVVSQLRKFEEKTEVGMTLSSSLKSLKIGQPNDTAMTIELKDIARQQVEDIESDLNIRIIERKQQHSSAETVIPALPNDTQAQSFGSQTTSGPSTGQSIPTNSSRGSRNKAVIAPQTVAHLLSDQVAGMTFDHDRQVWVKSRNSSKDAGEDMGGEADPEMTDDELGAIPDLSVDEIEELRRIKRTESSRKPMASQSDHVAHRDHATSHQRGTSSNQPLEASSRPQTADGTQSNTQDTGSAPSKSSRSASNGPITETRATSWADEAFKRQQEQPQATNHPKPLNYSKDGHSEEVEHEISILEGRVSITPGRATHRQPRAVTVTFSSPLVDQIDASYFHEEDSFLAQDGNDPDMDDSHVRKASQKRTTPVARRSSTGFGRKPGYPSSSRRMSLGHQSHIARPMSRLDEQDEMSMVYIPNGGSLNLALSTPVPAPKSELTAPRTSVTTSSITFQLSPLPDFSVHQVDRPLDNVSATQPLRICAAAEADRRVSQATQEMVKKITDVEPYEPYWDYLRALDLHERNIASLHMLDDFCGRLEELDVSNNQIRELTGAPFTLRHLRIRHNCLSNLTAWNHLHNLQYLDVSGNQLQNLNGFQSLIHLRELRADDNQIEDIRGIQGLDGLIRLSLRDNQVEDVDFEGSDLKRLTDLDLRGNNLVEVSSLHQLEALKHLHLDNNNLASLSISSTLQKLKTLNLASNKLTTIDLRTTPNLRMLNLDNNSISHIPSLSTFKNLHTISWRAQSLPKGIEIDYQSCHNLTHLHLSGNVLPVFTPTSAFLNLQVLELASTGLHTLSDNFGLQCPNLRTLNLNYNALRDLRPLLGIARLQRLYLAGNRVERLRRTASVLQHVGQGLDEADLRGNPLTVGFYTPQQQQQQENQERGVVLSTSSSTDAHGTAAGSHHNEDDTEQQARARAYLLPHLAKESDTQARERLDEDTKLRRRVYEMLLVSACPVLRILDGIGIRREEVVQRDGVWDRLVELGVLKPCI</sequence>
<keyword evidence="5" id="KW-1185">Reference proteome</keyword>
<protein>
    <submittedName>
        <fullName evidence="4">Uncharacterized protein</fullName>
    </submittedName>
</protein>
<feature type="compositionally biased region" description="Basic and acidic residues" evidence="3">
    <location>
        <begin position="703"/>
        <end position="717"/>
    </location>
</feature>
<feature type="compositionally biased region" description="Basic and acidic residues" evidence="3">
    <location>
        <begin position="282"/>
        <end position="291"/>
    </location>
</feature>
<feature type="compositionally biased region" description="Polar residues" evidence="3">
    <location>
        <begin position="718"/>
        <end position="729"/>
    </location>
</feature>
<evidence type="ECO:0000256" key="2">
    <source>
        <dbReference type="ARBA" id="ARBA00022737"/>
    </source>
</evidence>
<dbReference type="InterPro" id="IPR032675">
    <property type="entry name" value="LRR_dom_sf"/>
</dbReference>
<feature type="compositionally biased region" description="Polar residues" evidence="3">
    <location>
        <begin position="15"/>
        <end position="43"/>
    </location>
</feature>
<dbReference type="PANTHER" id="PTHR47566">
    <property type="match status" value="1"/>
</dbReference>
<feature type="region of interest" description="Disordered" evidence="3">
    <location>
        <begin position="759"/>
        <end position="785"/>
    </location>
</feature>
<reference evidence="4" key="1">
    <citation type="submission" date="2021-03" db="EMBL/GenBank/DDBJ databases">
        <authorList>
            <person name="Tagirdzhanova G."/>
        </authorList>
    </citation>
    <scope>NUCLEOTIDE SEQUENCE</scope>
</reference>
<dbReference type="Gene3D" id="3.80.10.10">
    <property type="entry name" value="Ribonuclease Inhibitor"/>
    <property type="match status" value="3"/>
</dbReference>
<dbReference type="SMART" id="SM00369">
    <property type="entry name" value="LRR_TYP"/>
    <property type="match status" value="11"/>
</dbReference>
<dbReference type="GO" id="GO:0061499">
    <property type="term" value="C:outer plaque of mitotic spindle pole body"/>
    <property type="evidence" value="ECO:0007669"/>
    <property type="project" value="TreeGrafter"/>
</dbReference>
<dbReference type="Proteomes" id="UP000664521">
    <property type="component" value="Unassembled WGS sequence"/>
</dbReference>
<evidence type="ECO:0000313" key="4">
    <source>
        <dbReference type="EMBL" id="CAF9934037.1"/>
    </source>
</evidence>
<dbReference type="Pfam" id="PF13855">
    <property type="entry name" value="LRR_8"/>
    <property type="match status" value="3"/>
</dbReference>
<dbReference type="InterPro" id="IPR052574">
    <property type="entry name" value="CDIRP"/>
</dbReference>
<feature type="compositionally biased region" description="Polar residues" evidence="3">
    <location>
        <begin position="653"/>
        <end position="662"/>
    </location>
</feature>
<keyword evidence="2" id="KW-0677">Repeat</keyword>
<dbReference type="SMART" id="SM00365">
    <property type="entry name" value="LRR_SD22"/>
    <property type="match status" value="7"/>
</dbReference>
<dbReference type="GO" id="GO:0035591">
    <property type="term" value="F:signaling adaptor activity"/>
    <property type="evidence" value="ECO:0007669"/>
    <property type="project" value="TreeGrafter"/>
</dbReference>
<feature type="region of interest" description="Disordered" evidence="3">
    <location>
        <begin position="848"/>
        <end position="899"/>
    </location>
</feature>
<feature type="compositionally biased region" description="Low complexity" evidence="3">
    <location>
        <begin position="1145"/>
        <end position="1155"/>
    </location>
</feature>
<organism evidence="4 5">
    <name type="scientific">Heterodermia speciosa</name>
    <dbReference type="NCBI Taxonomy" id="116794"/>
    <lineage>
        <taxon>Eukaryota</taxon>
        <taxon>Fungi</taxon>
        <taxon>Dikarya</taxon>
        <taxon>Ascomycota</taxon>
        <taxon>Pezizomycotina</taxon>
        <taxon>Lecanoromycetes</taxon>
        <taxon>OSLEUM clade</taxon>
        <taxon>Lecanoromycetidae</taxon>
        <taxon>Caliciales</taxon>
        <taxon>Physciaceae</taxon>
        <taxon>Heterodermia</taxon>
    </lineage>
</organism>
<feature type="compositionally biased region" description="Basic and acidic residues" evidence="3">
    <location>
        <begin position="566"/>
        <end position="575"/>
    </location>
</feature>
<dbReference type="SUPFAM" id="SSF52058">
    <property type="entry name" value="L domain-like"/>
    <property type="match status" value="1"/>
</dbReference>
<feature type="region of interest" description="Disordered" evidence="3">
    <location>
        <begin position="982"/>
        <end position="1014"/>
    </location>
</feature>
<feature type="compositionally biased region" description="Polar residues" evidence="3">
    <location>
        <begin position="1156"/>
        <end position="1165"/>
    </location>
</feature>
<feature type="compositionally biased region" description="Basic and acidic residues" evidence="3">
    <location>
        <begin position="215"/>
        <end position="249"/>
    </location>
</feature>
<feature type="compositionally biased region" description="Acidic residues" evidence="3">
    <location>
        <begin position="1056"/>
        <end position="1071"/>
    </location>
</feature>
<proteinExistence type="predicted"/>
<dbReference type="OrthoDB" id="7451790at2759"/>
<feature type="compositionally biased region" description="Basic and acidic residues" evidence="3">
    <location>
        <begin position="1084"/>
        <end position="1095"/>
    </location>
</feature>
<feature type="region of interest" description="Disordered" evidence="3">
    <location>
        <begin position="1047"/>
        <end position="1198"/>
    </location>
</feature>
<dbReference type="InterPro" id="IPR003591">
    <property type="entry name" value="Leu-rich_rpt_typical-subtyp"/>
</dbReference>
<dbReference type="GO" id="GO:0031028">
    <property type="term" value="P:septation initiation signaling"/>
    <property type="evidence" value="ECO:0007669"/>
    <property type="project" value="TreeGrafter"/>
</dbReference>
<name>A0A8H3G3Q1_9LECA</name>
<feature type="compositionally biased region" description="Polar residues" evidence="3">
    <location>
        <begin position="312"/>
        <end position="324"/>
    </location>
</feature>
<dbReference type="PROSITE" id="PS51450">
    <property type="entry name" value="LRR"/>
    <property type="match status" value="8"/>
</dbReference>